<dbReference type="InterPro" id="IPR051624">
    <property type="entry name" value="RMD1/Sad1-interacting"/>
</dbReference>
<dbReference type="Proteomes" id="UP000192907">
    <property type="component" value="Unassembled WGS sequence"/>
</dbReference>
<name>A0A1Y6C100_9BACT</name>
<gene>
    <name evidence="2" type="ORF">SAMN06296036_11117</name>
</gene>
<feature type="transmembrane region" description="Helical" evidence="1">
    <location>
        <begin position="44"/>
        <end position="64"/>
    </location>
</feature>
<sequence>MDELYSDLRAMFDLDERFQALEYKLQLIQQSLELLVDTSRDRRLYWVEMAIVLLIVFEIVITLIPGGH</sequence>
<keyword evidence="1" id="KW-1133">Transmembrane helix</keyword>
<evidence type="ECO:0000313" key="2">
    <source>
        <dbReference type="EMBL" id="SMF36285.1"/>
    </source>
</evidence>
<accession>A0A1Y6C100</accession>
<evidence type="ECO:0000256" key="1">
    <source>
        <dbReference type="SAM" id="Phobius"/>
    </source>
</evidence>
<evidence type="ECO:0000313" key="3">
    <source>
        <dbReference type="Proteomes" id="UP000192907"/>
    </source>
</evidence>
<dbReference type="AlphaFoldDB" id="A0A1Y6C100"/>
<dbReference type="PANTHER" id="PTHR16255">
    <property type="entry name" value="REQUIRED FOR MEIOTIC NUCLEAR DIVISION PROTEIN 1 HOMOLOG"/>
    <property type="match status" value="1"/>
</dbReference>
<keyword evidence="1" id="KW-0812">Transmembrane</keyword>
<keyword evidence="3" id="KW-1185">Reference proteome</keyword>
<evidence type="ECO:0008006" key="4">
    <source>
        <dbReference type="Google" id="ProtNLM"/>
    </source>
</evidence>
<reference evidence="3" key="1">
    <citation type="submission" date="2017-04" db="EMBL/GenBank/DDBJ databases">
        <authorList>
            <person name="Varghese N."/>
            <person name="Submissions S."/>
        </authorList>
    </citation>
    <scope>NUCLEOTIDE SEQUENCE [LARGE SCALE GENOMIC DNA]</scope>
    <source>
        <strain evidence="3">RKEM611</strain>
    </source>
</reference>
<organism evidence="2 3">
    <name type="scientific">Pseudobacteriovorax antillogorgiicola</name>
    <dbReference type="NCBI Taxonomy" id="1513793"/>
    <lineage>
        <taxon>Bacteria</taxon>
        <taxon>Pseudomonadati</taxon>
        <taxon>Bdellovibrionota</taxon>
        <taxon>Oligoflexia</taxon>
        <taxon>Oligoflexales</taxon>
        <taxon>Pseudobacteriovoracaceae</taxon>
        <taxon>Pseudobacteriovorax</taxon>
    </lineage>
</organism>
<protein>
    <recommendedName>
        <fullName evidence="4">DUF155 domain-containing protein</fullName>
    </recommendedName>
</protein>
<dbReference type="STRING" id="1513793.SAMN06296036_11117"/>
<dbReference type="PANTHER" id="PTHR16255:SF6">
    <property type="entry name" value="PROTEIN RETARDED ROOT GROWTH-LIKE"/>
    <property type="match status" value="1"/>
</dbReference>
<dbReference type="RefSeq" id="WP_132320255.1">
    <property type="nucleotide sequence ID" value="NZ_FWZT01000011.1"/>
</dbReference>
<proteinExistence type="predicted"/>
<dbReference type="EMBL" id="FWZT01000011">
    <property type="protein sequence ID" value="SMF36285.1"/>
    <property type="molecule type" value="Genomic_DNA"/>
</dbReference>
<keyword evidence="1" id="KW-0472">Membrane</keyword>